<reference evidence="4 5" key="1">
    <citation type="submission" date="2018-01" db="EMBL/GenBank/DDBJ databases">
        <title>Draft genome sequence of Paucibacter aquatile CR182 isolated from freshwater of the Nakdong River.</title>
        <authorList>
            <person name="Choi A."/>
            <person name="Chung E.J."/>
        </authorList>
    </citation>
    <scope>NUCLEOTIDE SEQUENCE [LARGE SCALE GENOMIC DNA]</scope>
    <source>
        <strain evidence="4 5">CR182</strain>
    </source>
</reference>
<gene>
    <name evidence="4" type="ORF">C1O66_11355</name>
</gene>
<dbReference type="PANTHER" id="PTHR30535">
    <property type="entry name" value="VITAMIN B12-BINDING PROTEIN"/>
    <property type="match status" value="1"/>
</dbReference>
<name>A0A2N8KX63_9BURK</name>
<accession>A0A2N8KX63</accession>
<evidence type="ECO:0000259" key="3">
    <source>
        <dbReference type="PROSITE" id="PS50983"/>
    </source>
</evidence>
<comment type="caution">
    <text evidence="4">The sequence shown here is derived from an EMBL/GenBank/DDBJ whole genome shotgun (WGS) entry which is preliminary data.</text>
</comment>
<dbReference type="InterPro" id="IPR002491">
    <property type="entry name" value="ABC_transptr_periplasmic_BD"/>
</dbReference>
<evidence type="ECO:0000256" key="2">
    <source>
        <dbReference type="SAM" id="SignalP"/>
    </source>
</evidence>
<dbReference type="Proteomes" id="UP000235916">
    <property type="component" value="Unassembled WGS sequence"/>
</dbReference>
<dbReference type="Gene3D" id="3.40.50.1980">
    <property type="entry name" value="Nitrogenase molybdenum iron protein domain"/>
    <property type="match status" value="2"/>
</dbReference>
<dbReference type="AlphaFoldDB" id="A0A2N8KX63"/>
<dbReference type="PROSITE" id="PS50983">
    <property type="entry name" value="FE_B12_PBP"/>
    <property type="match status" value="1"/>
</dbReference>
<dbReference type="RefSeq" id="WP_102767978.1">
    <property type="nucleotide sequence ID" value="NZ_POSP01000003.1"/>
</dbReference>
<protein>
    <submittedName>
        <fullName evidence="4">ABC transporter substrate-binding protein</fullName>
    </submittedName>
</protein>
<evidence type="ECO:0000313" key="5">
    <source>
        <dbReference type="Proteomes" id="UP000235916"/>
    </source>
</evidence>
<dbReference type="SUPFAM" id="SSF53807">
    <property type="entry name" value="Helical backbone' metal receptor"/>
    <property type="match status" value="1"/>
</dbReference>
<organism evidence="4 5">
    <name type="scientific">Kinneretia aquatilis</name>
    <dbReference type="NCBI Taxonomy" id="2070761"/>
    <lineage>
        <taxon>Bacteria</taxon>
        <taxon>Pseudomonadati</taxon>
        <taxon>Pseudomonadota</taxon>
        <taxon>Betaproteobacteria</taxon>
        <taxon>Burkholderiales</taxon>
        <taxon>Sphaerotilaceae</taxon>
        <taxon>Roseateles</taxon>
    </lineage>
</organism>
<evidence type="ECO:0000313" key="4">
    <source>
        <dbReference type="EMBL" id="PND38058.1"/>
    </source>
</evidence>
<dbReference type="EMBL" id="POSP01000003">
    <property type="protein sequence ID" value="PND38058.1"/>
    <property type="molecule type" value="Genomic_DNA"/>
</dbReference>
<feature type="chain" id="PRO_5014698893" evidence="2">
    <location>
        <begin position="24"/>
        <end position="298"/>
    </location>
</feature>
<proteinExistence type="predicted"/>
<dbReference type="GO" id="GO:0071281">
    <property type="term" value="P:cellular response to iron ion"/>
    <property type="evidence" value="ECO:0007669"/>
    <property type="project" value="TreeGrafter"/>
</dbReference>
<dbReference type="InterPro" id="IPR050902">
    <property type="entry name" value="ABC_Transporter_SBP"/>
</dbReference>
<dbReference type="OrthoDB" id="6495095at2"/>
<dbReference type="PANTHER" id="PTHR30535:SF34">
    <property type="entry name" value="MOLYBDATE-BINDING PROTEIN MOLA"/>
    <property type="match status" value="1"/>
</dbReference>
<feature type="domain" description="Fe/B12 periplasmic-binding" evidence="3">
    <location>
        <begin position="49"/>
        <end position="298"/>
    </location>
</feature>
<feature type="signal peptide" evidence="2">
    <location>
        <begin position="1"/>
        <end position="23"/>
    </location>
</feature>
<sequence length="298" mass="32279">MKLRFASLLAASLLALTLGPALAQAQAPAKVEIKDDLGHTTQWSRPPQRIVTLLPSLTETICALGACDRLVGVDRYSNHPESVGKLPKLGGLDDTQVETIVSLRPDVVLLAPSSRVTDRLRSLGLTVVTLEAKSYADVQRVLDKIGTLLQVRDAQAVWRRIEALVGAAAQSIPPQARGALVYYEVDRSPYAAGPVSFMGETMARLGVKNIITPEMGPFPKISPEYVVRAAPQLIMIGKRNADGLADRPGWSRIPAIRDQRVCVFDAKQSDVLARPGPRMGEAAQIMAQCLREQYGSKP</sequence>
<keyword evidence="1 2" id="KW-0732">Signal</keyword>
<dbReference type="NCBIfam" id="NF038402">
    <property type="entry name" value="TroA_like"/>
    <property type="match status" value="1"/>
</dbReference>
<evidence type="ECO:0000256" key="1">
    <source>
        <dbReference type="ARBA" id="ARBA00022729"/>
    </source>
</evidence>
<keyword evidence="5" id="KW-1185">Reference proteome</keyword>
<dbReference type="Pfam" id="PF01497">
    <property type="entry name" value="Peripla_BP_2"/>
    <property type="match status" value="1"/>
</dbReference>
<dbReference type="InterPro" id="IPR054828">
    <property type="entry name" value="Vit_B12_bind_prot"/>
</dbReference>